<gene>
    <name evidence="4" type="ORF">GRJ2_000676600</name>
</gene>
<feature type="region of interest" description="Disordered" evidence="2">
    <location>
        <begin position="283"/>
        <end position="311"/>
    </location>
</feature>
<organism evidence="4 5">
    <name type="scientific">Grus japonensis</name>
    <name type="common">Japanese crane</name>
    <name type="synonym">Red-crowned crane</name>
    <dbReference type="NCBI Taxonomy" id="30415"/>
    <lineage>
        <taxon>Eukaryota</taxon>
        <taxon>Metazoa</taxon>
        <taxon>Chordata</taxon>
        <taxon>Craniata</taxon>
        <taxon>Vertebrata</taxon>
        <taxon>Euteleostomi</taxon>
        <taxon>Archelosauria</taxon>
        <taxon>Archosauria</taxon>
        <taxon>Dinosauria</taxon>
        <taxon>Saurischia</taxon>
        <taxon>Theropoda</taxon>
        <taxon>Coelurosauria</taxon>
        <taxon>Aves</taxon>
        <taxon>Neognathae</taxon>
        <taxon>Neoaves</taxon>
        <taxon>Gruiformes</taxon>
        <taxon>Gruidae</taxon>
        <taxon>Grus</taxon>
    </lineage>
</organism>
<feature type="domain" description="RIMB1/RIM3A-C-like N-terminal" evidence="3">
    <location>
        <begin position="38"/>
        <end position="162"/>
    </location>
</feature>
<accession>A0ABC9W9W2</accession>
<dbReference type="InterPro" id="IPR057950">
    <property type="entry name" value="RIMB1/RIM3A-C-like_N"/>
</dbReference>
<keyword evidence="5" id="KW-1185">Reference proteome</keyword>
<dbReference type="PANTHER" id="PTHR14234:SF19">
    <property type="entry name" value="RIM-BINDING PROTEIN, ISOFORM F"/>
    <property type="match status" value="1"/>
</dbReference>
<sequence>MTSADCWQQRLVADGPLPMPSATDGASWQHLQLAAGADAHLQHALQDLERQCSALELENHLLRKSSSPEACKEAERLQQKNAQLAGLTEQLKERCRHLQETIEHLMNTLVPLPIQSSAKEQCMKIFPQQRAGERREPAGALLAQAQQNEVSHKVAEELQAQLAADDEGSYCGDCRGGFCEKIPEASTMSNKVSVSRLQDRPTTGQGQAHHRRWLHFWDNTDRKRKKTTKSNCRERGVRGVRNNSTDIKVSEKGRGGGARGTEAEIPLQPMEKTMVKQAVPLQPMEDDGGADIHLQPVEDPMLEQVDARRRL</sequence>
<dbReference type="AlphaFoldDB" id="A0ABC9W9W2"/>
<comment type="caution">
    <text evidence="4">The sequence shown here is derived from an EMBL/GenBank/DDBJ whole genome shotgun (WGS) entry which is preliminary data.</text>
</comment>
<dbReference type="Proteomes" id="UP001623348">
    <property type="component" value="Unassembled WGS sequence"/>
</dbReference>
<protein>
    <submittedName>
        <fullName evidence="4">RIMS-binding protein 3A-like</fullName>
    </submittedName>
</protein>
<dbReference type="EMBL" id="BAAFJT010000002">
    <property type="protein sequence ID" value="GAB0182113.1"/>
    <property type="molecule type" value="Genomic_DNA"/>
</dbReference>
<evidence type="ECO:0000256" key="2">
    <source>
        <dbReference type="SAM" id="MobiDB-lite"/>
    </source>
</evidence>
<dbReference type="PANTHER" id="PTHR14234">
    <property type="entry name" value="RIM BINDING PROTEIN-RELATED"/>
    <property type="match status" value="1"/>
</dbReference>
<evidence type="ECO:0000313" key="4">
    <source>
        <dbReference type="EMBL" id="GAB0182113.1"/>
    </source>
</evidence>
<evidence type="ECO:0000313" key="5">
    <source>
        <dbReference type="Proteomes" id="UP001623348"/>
    </source>
</evidence>
<evidence type="ECO:0000256" key="1">
    <source>
        <dbReference type="SAM" id="Coils"/>
    </source>
</evidence>
<proteinExistence type="predicted"/>
<evidence type="ECO:0000259" key="3">
    <source>
        <dbReference type="Pfam" id="PF25566"/>
    </source>
</evidence>
<feature type="coiled-coil region" evidence="1">
    <location>
        <begin position="38"/>
        <end position="108"/>
    </location>
</feature>
<dbReference type="Pfam" id="PF25566">
    <property type="entry name" value="RIMB1_N"/>
    <property type="match status" value="1"/>
</dbReference>
<dbReference type="InterPro" id="IPR040325">
    <property type="entry name" value="RIMBP1/2/3"/>
</dbReference>
<name>A0ABC9W9W2_GRUJA</name>
<reference evidence="4 5" key="1">
    <citation type="submission" date="2024-06" db="EMBL/GenBank/DDBJ databases">
        <title>The draft genome of Grus japonensis, version 3.</title>
        <authorList>
            <person name="Nabeshima K."/>
            <person name="Suzuki S."/>
            <person name="Onuma M."/>
        </authorList>
    </citation>
    <scope>NUCLEOTIDE SEQUENCE [LARGE SCALE GENOMIC DNA]</scope>
    <source>
        <strain evidence="4 5">451A</strain>
    </source>
</reference>
<keyword evidence="1" id="KW-0175">Coiled coil</keyword>